<dbReference type="FunFam" id="3.40.50.880:FF:000033">
    <property type="entry name" value="Glutamine amidotransferase class-I"/>
    <property type="match status" value="1"/>
</dbReference>
<comment type="caution">
    <text evidence="2">The sequence shown here is derived from an EMBL/GenBank/DDBJ whole genome shotgun (WGS) entry which is preliminary data.</text>
</comment>
<dbReference type="AlphaFoldDB" id="A0A951Q0R8"/>
<name>A0A951Q0R8_9NOST</name>
<evidence type="ECO:0000313" key="3">
    <source>
        <dbReference type="Proteomes" id="UP000715781"/>
    </source>
</evidence>
<organism evidence="2 3">
    <name type="scientific">Mojavia pulchra JT2-VF2</name>
    <dbReference type="NCBI Taxonomy" id="287848"/>
    <lineage>
        <taxon>Bacteria</taxon>
        <taxon>Bacillati</taxon>
        <taxon>Cyanobacteriota</taxon>
        <taxon>Cyanophyceae</taxon>
        <taxon>Nostocales</taxon>
        <taxon>Nostocaceae</taxon>
    </lineage>
</organism>
<keyword evidence="2" id="KW-0315">Glutamine amidotransferase</keyword>
<dbReference type="PANTHER" id="PTHR42695">
    <property type="entry name" value="GLUTAMINE AMIDOTRANSFERASE YLR126C-RELATED"/>
    <property type="match status" value="1"/>
</dbReference>
<reference evidence="2" key="2">
    <citation type="journal article" date="2022" name="Microbiol. Resour. Announc.">
        <title>Metagenome Sequencing to Explore Phylogenomics of Terrestrial Cyanobacteria.</title>
        <authorList>
            <person name="Ward R.D."/>
            <person name="Stajich J.E."/>
            <person name="Johansen J.R."/>
            <person name="Huntemann M."/>
            <person name="Clum A."/>
            <person name="Foster B."/>
            <person name="Foster B."/>
            <person name="Roux S."/>
            <person name="Palaniappan K."/>
            <person name="Varghese N."/>
            <person name="Mukherjee S."/>
            <person name="Reddy T.B.K."/>
            <person name="Daum C."/>
            <person name="Copeland A."/>
            <person name="Chen I.A."/>
            <person name="Ivanova N.N."/>
            <person name="Kyrpides N.C."/>
            <person name="Shapiro N."/>
            <person name="Eloe-Fadrosh E.A."/>
            <person name="Pietrasiak N."/>
        </authorList>
    </citation>
    <scope>NUCLEOTIDE SEQUENCE</scope>
    <source>
        <strain evidence="2">JT2-VF2</strain>
    </source>
</reference>
<feature type="domain" description="Glutamine amidotransferase" evidence="1">
    <location>
        <begin position="38"/>
        <end position="190"/>
    </location>
</feature>
<evidence type="ECO:0000259" key="1">
    <source>
        <dbReference type="Pfam" id="PF00117"/>
    </source>
</evidence>
<gene>
    <name evidence="2" type="ORF">KME32_22425</name>
</gene>
<dbReference type="Gene3D" id="3.40.50.880">
    <property type="match status" value="1"/>
</dbReference>
<dbReference type="InterPro" id="IPR017926">
    <property type="entry name" value="GATASE"/>
</dbReference>
<sequence length="232" mass="26894">MKIHYLQHVPFEGLASIERWAVNKNHSLSATRFYANDSLPQVDDVDWVVVMGGPMNIYEDNKYPWLTEEKRFIEQAIKKDKTVLGICLGSQLIADILGSKVYQGQYKEIGWFPIEITNEAKSSTIFDELPRQFTVFHWHGDTFDLPQGSTRLAYSEACQNQAFIYGKKVLALQFHLESTKESVRQIIENCADELIEDKYIQKPEEMLAMDNNFVEINTIMDSLLNNLYRQDK</sequence>
<dbReference type="PANTHER" id="PTHR42695:SF5">
    <property type="entry name" value="GLUTAMINE AMIDOTRANSFERASE YLR126C-RELATED"/>
    <property type="match status" value="1"/>
</dbReference>
<dbReference type="GO" id="GO:0005829">
    <property type="term" value="C:cytosol"/>
    <property type="evidence" value="ECO:0007669"/>
    <property type="project" value="TreeGrafter"/>
</dbReference>
<dbReference type="PROSITE" id="PS51273">
    <property type="entry name" value="GATASE_TYPE_1"/>
    <property type="match status" value="1"/>
</dbReference>
<accession>A0A951Q0R8</accession>
<dbReference type="Proteomes" id="UP000715781">
    <property type="component" value="Unassembled WGS sequence"/>
</dbReference>
<dbReference type="CDD" id="cd01741">
    <property type="entry name" value="GATase1_1"/>
    <property type="match status" value="1"/>
</dbReference>
<dbReference type="InterPro" id="IPR044992">
    <property type="entry name" value="ChyE-like"/>
</dbReference>
<reference evidence="2" key="1">
    <citation type="submission" date="2021-05" db="EMBL/GenBank/DDBJ databases">
        <authorList>
            <person name="Pietrasiak N."/>
            <person name="Ward R."/>
            <person name="Stajich J.E."/>
            <person name="Kurbessoian T."/>
        </authorList>
    </citation>
    <scope>NUCLEOTIDE SEQUENCE</scope>
    <source>
        <strain evidence="2">JT2-VF2</strain>
    </source>
</reference>
<proteinExistence type="predicted"/>
<protein>
    <submittedName>
        <fullName evidence="2">Type 1 glutamine amidotransferase</fullName>
    </submittedName>
</protein>
<dbReference type="SUPFAM" id="SSF52317">
    <property type="entry name" value="Class I glutamine amidotransferase-like"/>
    <property type="match status" value="1"/>
</dbReference>
<dbReference type="Pfam" id="PF00117">
    <property type="entry name" value="GATase"/>
    <property type="match status" value="1"/>
</dbReference>
<dbReference type="InterPro" id="IPR029062">
    <property type="entry name" value="Class_I_gatase-like"/>
</dbReference>
<dbReference type="EMBL" id="JAHHHN010000016">
    <property type="protein sequence ID" value="MBW4563844.1"/>
    <property type="molecule type" value="Genomic_DNA"/>
</dbReference>
<evidence type="ECO:0000313" key="2">
    <source>
        <dbReference type="EMBL" id="MBW4563844.1"/>
    </source>
</evidence>